<dbReference type="Proteomes" id="UP001519363">
    <property type="component" value="Unassembled WGS sequence"/>
</dbReference>
<comment type="caution">
    <text evidence="1">The sequence shown here is derived from an EMBL/GenBank/DDBJ whole genome shotgun (WGS) entry which is preliminary data.</text>
</comment>
<name>A0ABS5AID9_9PSEU</name>
<reference evidence="1 2" key="1">
    <citation type="submission" date="2021-03" db="EMBL/GenBank/DDBJ databases">
        <title>Sequencing the genomes of 1000 actinobacteria strains.</title>
        <authorList>
            <person name="Klenk H.-P."/>
        </authorList>
    </citation>
    <scope>NUCLEOTIDE SEQUENCE [LARGE SCALE GENOMIC DNA]</scope>
    <source>
        <strain evidence="1 2">DSM 44580</strain>
    </source>
</reference>
<dbReference type="RefSeq" id="WP_086780832.1">
    <property type="nucleotide sequence ID" value="NZ_JAGIOO010000001.1"/>
</dbReference>
<sequence>MEQGPAEADVLFVLDPAGLGRHGRLPATWRDIARSTHIAWLRLPATPAAMPRARDVLERLADSASTIDVLAEGTAAGPAMLLATDHPGQVRSVLLVDPEPCDAGLAAEQGASQLDQALLNLRSVPIEQVLTGHGVRVKVLDRGAEPVRLGHPRVVAEVAGELRGEHVPARARCTVKRPSVPGQVWQALRMRFRDRFARQR</sequence>
<dbReference type="EMBL" id="JAGIOO010000001">
    <property type="protein sequence ID" value="MBP2476339.1"/>
    <property type="molecule type" value="Genomic_DNA"/>
</dbReference>
<proteinExistence type="predicted"/>
<organism evidence="1 2">
    <name type="scientific">Crossiella equi</name>
    <dbReference type="NCBI Taxonomy" id="130796"/>
    <lineage>
        <taxon>Bacteria</taxon>
        <taxon>Bacillati</taxon>
        <taxon>Actinomycetota</taxon>
        <taxon>Actinomycetes</taxon>
        <taxon>Pseudonocardiales</taxon>
        <taxon>Pseudonocardiaceae</taxon>
        <taxon>Crossiella</taxon>
    </lineage>
</organism>
<accession>A0ABS5AID9</accession>
<evidence type="ECO:0000313" key="2">
    <source>
        <dbReference type="Proteomes" id="UP001519363"/>
    </source>
</evidence>
<protein>
    <submittedName>
        <fullName evidence="1">Pimeloyl-ACP methyl ester carboxylesterase</fullName>
    </submittedName>
</protein>
<evidence type="ECO:0000313" key="1">
    <source>
        <dbReference type="EMBL" id="MBP2476339.1"/>
    </source>
</evidence>
<gene>
    <name evidence="1" type="ORF">JOF53_005211</name>
</gene>
<keyword evidence="2" id="KW-1185">Reference proteome</keyword>